<protein>
    <submittedName>
        <fullName evidence="1">DNA packaging protein gp2</fullName>
    </submittedName>
</protein>
<name>V1HYP5_SALER</name>
<sequence>MRFTTPEYRQKLLSAARLILKQERSVIRDNLDLLESAAELRDGWRVDGFMPYSYQAQWFESGFKFRLRYLSAANRIGKTFCAAAEFSYHATGCYPDWWRGYRVPTELIGLSRIMWVVGYRIKQGMSRRETAGITAQWSASSGV</sequence>
<reference evidence="1 2" key="1">
    <citation type="journal article" date="2013" name="Genome Biol. Evol.">
        <title>Phylogenetic diversity of the enteric pathogen Salmonella enterica subsp. enterica inferred from genome-wide reference-free SNP characters.</title>
        <authorList>
            <person name="Timme R.E."/>
            <person name="Pettengill J.B."/>
            <person name="Allard M.W."/>
            <person name="Strain E."/>
            <person name="Barrangou R."/>
            <person name="Wehnes C."/>
            <person name="Van Kessel J.S."/>
            <person name="Karns J.S."/>
            <person name="Musser S.M."/>
            <person name="Brown E.W."/>
        </authorList>
    </citation>
    <scope>NUCLEOTIDE SEQUENCE [LARGE SCALE GENOMIC DNA]</scope>
    <source>
        <strain evidence="1 2">1121</strain>
    </source>
</reference>
<evidence type="ECO:0000313" key="2">
    <source>
        <dbReference type="Proteomes" id="UP000017304"/>
    </source>
</evidence>
<evidence type="ECO:0000313" key="1">
    <source>
        <dbReference type="EMBL" id="ESE87709.1"/>
    </source>
</evidence>
<dbReference type="PATRIC" id="fig|1173950.3.peg.612"/>
<dbReference type="AlphaFoldDB" id="V1HYP5"/>
<dbReference type="Proteomes" id="UP000017304">
    <property type="component" value="Unassembled WGS sequence"/>
</dbReference>
<comment type="caution">
    <text evidence="1">The sequence shown here is derived from an EMBL/GenBank/DDBJ whole genome shotgun (WGS) entry which is preliminary data.</text>
</comment>
<gene>
    <name evidence="1" type="ORF">SEI61121_02910</name>
</gene>
<organism evidence="1 2">
    <name type="scientific">Salmonella enterica subsp. indica serovar 6,14,25:z10:1,(2),7 str. 1121</name>
    <dbReference type="NCBI Taxonomy" id="1173950"/>
    <lineage>
        <taxon>Bacteria</taxon>
        <taxon>Pseudomonadati</taxon>
        <taxon>Pseudomonadota</taxon>
        <taxon>Gammaproteobacteria</taxon>
        <taxon>Enterobacterales</taxon>
        <taxon>Enterobacteriaceae</taxon>
        <taxon>Salmonella</taxon>
    </lineage>
</organism>
<accession>V1HYP5</accession>
<dbReference type="EMBL" id="AOXI01000004">
    <property type="protein sequence ID" value="ESE87709.1"/>
    <property type="molecule type" value="Genomic_DNA"/>
</dbReference>
<proteinExistence type="predicted"/>